<dbReference type="OrthoDB" id="70945at2759"/>
<protein>
    <submittedName>
        <fullName evidence="2">Uncharacterized protein</fullName>
    </submittedName>
</protein>
<dbReference type="EMBL" id="NBNE01001283">
    <property type="protein sequence ID" value="OWZ14684.1"/>
    <property type="molecule type" value="Genomic_DNA"/>
</dbReference>
<dbReference type="Proteomes" id="UP000198211">
    <property type="component" value="Unassembled WGS sequence"/>
</dbReference>
<feature type="region of interest" description="Disordered" evidence="1">
    <location>
        <begin position="283"/>
        <end position="312"/>
    </location>
</feature>
<keyword evidence="3" id="KW-1185">Reference proteome</keyword>
<organism evidence="2 3">
    <name type="scientific">Phytophthora megakarya</name>
    <dbReference type="NCBI Taxonomy" id="4795"/>
    <lineage>
        <taxon>Eukaryota</taxon>
        <taxon>Sar</taxon>
        <taxon>Stramenopiles</taxon>
        <taxon>Oomycota</taxon>
        <taxon>Peronosporomycetes</taxon>
        <taxon>Peronosporales</taxon>
        <taxon>Peronosporaceae</taxon>
        <taxon>Phytophthora</taxon>
    </lineage>
</organism>
<reference evidence="3" key="1">
    <citation type="submission" date="2017-03" db="EMBL/GenBank/DDBJ databases">
        <title>Phytopthora megakarya and P. palmivora, two closely related causual agents of cacao black pod achieved similar genome size and gene model numbers by different mechanisms.</title>
        <authorList>
            <person name="Ali S."/>
            <person name="Shao J."/>
            <person name="Larry D.J."/>
            <person name="Kronmiller B."/>
            <person name="Shen D."/>
            <person name="Strem M.D."/>
            <person name="Melnick R.L."/>
            <person name="Guiltinan M.J."/>
            <person name="Tyler B.M."/>
            <person name="Meinhardt L.W."/>
            <person name="Bailey B.A."/>
        </authorList>
    </citation>
    <scope>NUCLEOTIDE SEQUENCE [LARGE SCALE GENOMIC DNA]</scope>
    <source>
        <strain evidence="3">zdho120</strain>
    </source>
</reference>
<proteinExistence type="predicted"/>
<evidence type="ECO:0000256" key="1">
    <source>
        <dbReference type="SAM" id="MobiDB-lite"/>
    </source>
</evidence>
<sequence>MFVVKKESGFKKKHASKYGLKVSARAAHSSKATSVMCQFYSIFGREAKPGCRRKPNTRAKVFQKFQTKFYTSHIEGQHPRKWAEYQELHTEEPRIAFVARSARLESEGSQVLSSLANVSQRVPTLLQTANATNENDDVDSVVEVMGVLSYSCNTQTLLLQKHFLALEKSRGFLTDILREYQELLRRLRSFASECVTLVDDAFIESENVSVDEMAIVTFPLQLQEWMETVLAMFEHEVLRKSRLVVDLEYSDTGRLSSVSKQWSVKGAMSNVDNDYVQNGLQLPQAKVSSVSQLDSDTSKSKNKKKKKNKAKK</sequence>
<comment type="caution">
    <text evidence="2">The sequence shown here is derived from an EMBL/GenBank/DDBJ whole genome shotgun (WGS) entry which is preliminary data.</text>
</comment>
<accession>A0A225WBC7</accession>
<feature type="compositionally biased region" description="Polar residues" evidence="1">
    <location>
        <begin position="283"/>
        <end position="295"/>
    </location>
</feature>
<dbReference type="PANTHER" id="PTHR37067:SF3">
    <property type="entry name" value="PX DOMAIN-CONTAINING PROTEIN"/>
    <property type="match status" value="1"/>
</dbReference>
<evidence type="ECO:0000313" key="3">
    <source>
        <dbReference type="Proteomes" id="UP000198211"/>
    </source>
</evidence>
<gene>
    <name evidence="2" type="ORF">PHMEG_00011803</name>
</gene>
<feature type="compositionally biased region" description="Basic residues" evidence="1">
    <location>
        <begin position="300"/>
        <end position="312"/>
    </location>
</feature>
<dbReference type="PANTHER" id="PTHR37067">
    <property type="entry name" value="PX DOMAIN-CONTAINING PROTEIN"/>
    <property type="match status" value="1"/>
</dbReference>
<dbReference type="AlphaFoldDB" id="A0A225WBC7"/>
<evidence type="ECO:0000313" key="2">
    <source>
        <dbReference type="EMBL" id="OWZ14684.1"/>
    </source>
</evidence>
<name>A0A225WBC7_9STRA</name>